<dbReference type="Proteomes" id="UP001161422">
    <property type="component" value="Unassembled WGS sequence"/>
</dbReference>
<dbReference type="CDD" id="cd00299">
    <property type="entry name" value="GST_C_family"/>
    <property type="match status" value="1"/>
</dbReference>
<dbReference type="PROSITE" id="PS50404">
    <property type="entry name" value="GST_NTER"/>
    <property type="match status" value="1"/>
</dbReference>
<dbReference type="PANTHER" id="PTHR43968">
    <property type="match status" value="1"/>
</dbReference>
<dbReference type="InterPro" id="IPR040079">
    <property type="entry name" value="Glutathione_S-Trfase"/>
</dbReference>
<dbReference type="PROSITE" id="PS50405">
    <property type="entry name" value="GST_CTER"/>
    <property type="match status" value="1"/>
</dbReference>
<dbReference type="EMBL" id="BSNC01000009">
    <property type="protein sequence ID" value="GLP97640.1"/>
    <property type="molecule type" value="Genomic_DNA"/>
</dbReference>
<dbReference type="CDD" id="cd00570">
    <property type="entry name" value="GST_N_family"/>
    <property type="match status" value="1"/>
</dbReference>
<evidence type="ECO:0000313" key="4">
    <source>
        <dbReference type="Proteomes" id="UP001161422"/>
    </source>
</evidence>
<feature type="domain" description="GST N-terminal" evidence="1">
    <location>
        <begin position="1"/>
        <end position="79"/>
    </location>
</feature>
<protein>
    <submittedName>
        <fullName evidence="3">Glutathione S-transferase</fullName>
    </submittedName>
</protein>
<reference evidence="3" key="2">
    <citation type="submission" date="2023-01" db="EMBL/GenBank/DDBJ databases">
        <title>Draft genome sequence of Paraferrimonas sedimenticola strain NBRC 101628.</title>
        <authorList>
            <person name="Sun Q."/>
            <person name="Mori K."/>
        </authorList>
    </citation>
    <scope>NUCLEOTIDE SEQUENCE</scope>
    <source>
        <strain evidence="3">NBRC 101628</strain>
    </source>
</reference>
<accession>A0AA37RXT7</accession>
<dbReference type="GO" id="GO:0005737">
    <property type="term" value="C:cytoplasm"/>
    <property type="evidence" value="ECO:0007669"/>
    <property type="project" value="TreeGrafter"/>
</dbReference>
<dbReference type="InterPro" id="IPR036249">
    <property type="entry name" value="Thioredoxin-like_sf"/>
</dbReference>
<dbReference type="AlphaFoldDB" id="A0AA37RXT7"/>
<proteinExistence type="predicted"/>
<dbReference type="SUPFAM" id="SSF47616">
    <property type="entry name" value="GST C-terminal domain-like"/>
    <property type="match status" value="1"/>
</dbReference>
<dbReference type="InterPro" id="IPR010987">
    <property type="entry name" value="Glutathione-S-Trfase_C-like"/>
</dbReference>
<dbReference type="InterPro" id="IPR004045">
    <property type="entry name" value="Glutathione_S-Trfase_N"/>
</dbReference>
<dbReference type="Pfam" id="PF00043">
    <property type="entry name" value="GST_C"/>
    <property type="match status" value="1"/>
</dbReference>
<dbReference type="InterPro" id="IPR036282">
    <property type="entry name" value="Glutathione-S-Trfase_C_sf"/>
</dbReference>
<dbReference type="SUPFAM" id="SSF52833">
    <property type="entry name" value="Thioredoxin-like"/>
    <property type="match status" value="1"/>
</dbReference>
<dbReference type="Gene3D" id="1.20.1050.10">
    <property type="match status" value="1"/>
</dbReference>
<evidence type="ECO:0000313" key="3">
    <source>
        <dbReference type="EMBL" id="GLP97640.1"/>
    </source>
</evidence>
<comment type="caution">
    <text evidence="3">The sequence shown here is derived from an EMBL/GenBank/DDBJ whole genome shotgun (WGS) entry which is preliminary data.</text>
</comment>
<dbReference type="PANTHER" id="PTHR43968:SF6">
    <property type="entry name" value="GLUTATHIONE S-TRANSFERASE OMEGA"/>
    <property type="match status" value="1"/>
</dbReference>
<reference evidence="3" key="1">
    <citation type="journal article" date="2014" name="Int. J. Syst. Evol. Microbiol.">
        <title>Complete genome sequence of Corynebacterium casei LMG S-19264T (=DSM 44701T), isolated from a smear-ripened cheese.</title>
        <authorList>
            <consortium name="US DOE Joint Genome Institute (JGI-PGF)"/>
            <person name="Walter F."/>
            <person name="Albersmeier A."/>
            <person name="Kalinowski J."/>
            <person name="Ruckert C."/>
        </authorList>
    </citation>
    <scope>NUCLEOTIDE SEQUENCE</scope>
    <source>
        <strain evidence="3">NBRC 101628</strain>
    </source>
</reference>
<dbReference type="RefSeq" id="WP_095507059.1">
    <property type="nucleotide sequence ID" value="NZ_BSNC01000009.1"/>
</dbReference>
<name>A0AA37RXT7_9GAMM</name>
<evidence type="ECO:0000259" key="2">
    <source>
        <dbReference type="PROSITE" id="PS50405"/>
    </source>
</evidence>
<feature type="domain" description="GST C-terminal" evidence="2">
    <location>
        <begin position="83"/>
        <end position="205"/>
    </location>
</feature>
<dbReference type="InterPro" id="IPR050983">
    <property type="entry name" value="GST_Omega/HSP26"/>
</dbReference>
<gene>
    <name evidence="3" type="ORF">GCM10007895_29470</name>
</gene>
<dbReference type="SFLD" id="SFLDG00358">
    <property type="entry name" value="Main_(cytGST)"/>
    <property type="match status" value="1"/>
</dbReference>
<dbReference type="Gene3D" id="3.40.30.10">
    <property type="entry name" value="Glutaredoxin"/>
    <property type="match status" value="1"/>
</dbReference>
<organism evidence="3 4">
    <name type="scientific">Paraferrimonas sedimenticola</name>
    <dbReference type="NCBI Taxonomy" id="375674"/>
    <lineage>
        <taxon>Bacteria</taxon>
        <taxon>Pseudomonadati</taxon>
        <taxon>Pseudomonadota</taxon>
        <taxon>Gammaproteobacteria</taxon>
        <taxon>Alteromonadales</taxon>
        <taxon>Ferrimonadaceae</taxon>
        <taxon>Paraferrimonas</taxon>
    </lineage>
</organism>
<dbReference type="Pfam" id="PF13409">
    <property type="entry name" value="GST_N_2"/>
    <property type="match status" value="1"/>
</dbReference>
<sequence>MIKVVSFTICPFVQRITALLEAKRLPYEVEYISLKEKPQWFLDISPNGQVPVLITESGSALFESDAIAEYLDDAYPALEAQITAEQKALDRAWSYQASKHYLAQCSAMRSADKDTLIERMEKLAKSFAKVEKILGEGPYFKGESLSNVDMAWLPLLHRANIIRQHTCFDMVRDFPKVQAWQSALMATGIAKASVSDEFENKFTNFYLDEATYLGRELRCCKDSECQQDGNCCSQDDCCRCQSDSRESDCCDTNRCESSDVQNCCDPKARELTKSQTSNCCSTNSGC</sequence>
<dbReference type="InterPro" id="IPR004046">
    <property type="entry name" value="GST_C"/>
</dbReference>
<dbReference type="SFLD" id="SFLDS00019">
    <property type="entry name" value="Glutathione_Transferase_(cytos"/>
    <property type="match status" value="1"/>
</dbReference>
<evidence type="ECO:0000259" key="1">
    <source>
        <dbReference type="PROSITE" id="PS50404"/>
    </source>
</evidence>
<keyword evidence="4" id="KW-1185">Reference proteome</keyword>